<gene>
    <name evidence="1" type="ORF">H9Y05_11010</name>
</gene>
<organism evidence="1 2">
    <name type="scientific">Taishania pollutisoli</name>
    <dbReference type="NCBI Taxonomy" id="2766479"/>
    <lineage>
        <taxon>Bacteria</taxon>
        <taxon>Pseudomonadati</taxon>
        <taxon>Bacteroidota</taxon>
        <taxon>Flavobacteriia</taxon>
        <taxon>Flavobacteriales</taxon>
        <taxon>Crocinitomicaceae</taxon>
        <taxon>Taishania</taxon>
    </lineage>
</organism>
<reference evidence="1" key="1">
    <citation type="submission" date="2020-09" db="EMBL/GenBank/DDBJ databases">
        <title>Taishania pollutisoli gen. nov., sp. nov., Isolated from Tetrabromobisphenol A-Contaminated Soil.</title>
        <authorList>
            <person name="Chen Q."/>
        </authorList>
    </citation>
    <scope>NUCLEOTIDE SEQUENCE</scope>
    <source>
        <strain evidence="1">CZZ-1</strain>
    </source>
</reference>
<dbReference type="RefSeq" id="WP_163491099.1">
    <property type="nucleotide sequence ID" value="NZ_JACVEL010000007.1"/>
</dbReference>
<protein>
    <submittedName>
        <fullName evidence="1">Uncharacterized protein</fullName>
    </submittedName>
</protein>
<evidence type="ECO:0000313" key="1">
    <source>
        <dbReference type="EMBL" id="MBC9812997.1"/>
    </source>
</evidence>
<proteinExistence type="predicted"/>
<dbReference type="Proteomes" id="UP000652681">
    <property type="component" value="Unassembled WGS sequence"/>
</dbReference>
<name>A0A8J6TTE6_9FLAO</name>
<keyword evidence="2" id="KW-1185">Reference proteome</keyword>
<accession>A0A8J6TTE6</accession>
<dbReference type="EMBL" id="JACVEL010000007">
    <property type="protein sequence ID" value="MBC9812997.1"/>
    <property type="molecule type" value="Genomic_DNA"/>
</dbReference>
<comment type="caution">
    <text evidence="1">The sequence shown here is derived from an EMBL/GenBank/DDBJ whole genome shotgun (WGS) entry which is preliminary data.</text>
</comment>
<dbReference type="AlphaFoldDB" id="A0A8J6TTE6"/>
<evidence type="ECO:0000313" key="2">
    <source>
        <dbReference type="Proteomes" id="UP000652681"/>
    </source>
</evidence>
<sequence length="108" mass="12386">MEPNVITLQQAQTWAQNWNVNKLKFFETRDLKAFLISEQVLQAVTAPQQVVDIRTYLGLDEQMNPHMMIVGVDADGNDLIDYQNGLYIYNFTRPCPTYCPKSAPYING</sequence>